<dbReference type="GO" id="GO:0003677">
    <property type="term" value="F:DNA binding"/>
    <property type="evidence" value="ECO:0007669"/>
    <property type="project" value="UniProtKB-KW"/>
</dbReference>
<dbReference type="Gene3D" id="3.90.1150.30">
    <property type="match status" value="1"/>
</dbReference>
<evidence type="ECO:0000313" key="1">
    <source>
        <dbReference type="EMBL" id="SDE23230.1"/>
    </source>
</evidence>
<keyword evidence="2" id="KW-1185">Reference proteome</keyword>
<proteinExistence type="predicted"/>
<dbReference type="PANTHER" id="PTHR35145:SF1">
    <property type="entry name" value="CYTOPLASMIC PROTEIN"/>
    <property type="match status" value="1"/>
</dbReference>
<reference evidence="1 2" key="1">
    <citation type="submission" date="2016-10" db="EMBL/GenBank/DDBJ databases">
        <authorList>
            <person name="de Groot N.N."/>
        </authorList>
    </citation>
    <scope>NUCLEOTIDE SEQUENCE [LARGE SCALE GENOMIC DNA]</scope>
    <source>
        <strain evidence="1 2">CGMCC 1.9109</strain>
    </source>
</reference>
<keyword evidence="1" id="KW-0238">DNA-binding</keyword>
<dbReference type="Pfam" id="PF04237">
    <property type="entry name" value="YjbR"/>
    <property type="match status" value="1"/>
</dbReference>
<dbReference type="STRING" id="637679.GCA_001550055_03572"/>
<organism evidence="1 2">
    <name type="scientific">Kordiimonas lacus</name>
    <dbReference type="NCBI Taxonomy" id="637679"/>
    <lineage>
        <taxon>Bacteria</taxon>
        <taxon>Pseudomonadati</taxon>
        <taxon>Pseudomonadota</taxon>
        <taxon>Alphaproteobacteria</taxon>
        <taxon>Kordiimonadales</taxon>
        <taxon>Kordiimonadaceae</taxon>
        <taxon>Kordiimonas</taxon>
    </lineage>
</organism>
<dbReference type="RefSeq" id="WP_068307483.1">
    <property type="nucleotide sequence ID" value="NZ_FNAK01000005.1"/>
</dbReference>
<dbReference type="SUPFAM" id="SSF142906">
    <property type="entry name" value="YjbR-like"/>
    <property type="match status" value="1"/>
</dbReference>
<gene>
    <name evidence="1" type="ORF">SAMN04488071_2407</name>
</gene>
<sequence>MTRDEFDAYCKSLTATTNVVQWGGSSVWKVGGKIFTICSHWGPVDRDCISFKCTDHSYQVLCELPGVVPAPYLARAKWVQVQSNETLTDDDIKSYIEEAHAIIAAKLTKKQQRDLGLLPA</sequence>
<name>A0A1G7B8R3_9PROT</name>
<protein>
    <submittedName>
        <fullName evidence="1">Predicted DNA-binding protein, MmcQ/YjbR family</fullName>
    </submittedName>
</protein>
<dbReference type="EMBL" id="FNAK01000005">
    <property type="protein sequence ID" value="SDE23230.1"/>
    <property type="molecule type" value="Genomic_DNA"/>
</dbReference>
<dbReference type="Proteomes" id="UP000183685">
    <property type="component" value="Unassembled WGS sequence"/>
</dbReference>
<dbReference type="PANTHER" id="PTHR35145">
    <property type="entry name" value="CYTOPLASMIC PROTEIN-RELATED"/>
    <property type="match status" value="1"/>
</dbReference>
<dbReference type="InterPro" id="IPR007351">
    <property type="entry name" value="YjbR"/>
</dbReference>
<accession>A0A1G7B8R3</accession>
<dbReference type="InterPro" id="IPR038056">
    <property type="entry name" value="YjbR-like_sf"/>
</dbReference>
<dbReference type="AlphaFoldDB" id="A0A1G7B8R3"/>
<evidence type="ECO:0000313" key="2">
    <source>
        <dbReference type="Proteomes" id="UP000183685"/>
    </source>
</evidence>
<dbReference type="OrthoDB" id="9804614at2"/>
<dbReference type="InterPro" id="IPR058532">
    <property type="entry name" value="YjbR/MT2646/Rv2570-like"/>
</dbReference>